<dbReference type="OrthoDB" id="372624at2759"/>
<evidence type="ECO:0000256" key="1">
    <source>
        <dbReference type="SAM" id="MobiDB-lite"/>
    </source>
</evidence>
<accession>A0A0L0CSJ3</accession>
<proteinExistence type="predicted"/>
<dbReference type="AlphaFoldDB" id="A0A0L0CSJ3"/>
<dbReference type="Pfam" id="PF07529">
    <property type="entry name" value="HSA"/>
    <property type="match status" value="1"/>
</dbReference>
<evidence type="ECO:0000313" key="3">
    <source>
        <dbReference type="EMBL" id="KNC35298.1"/>
    </source>
</evidence>
<feature type="domain" description="HSA" evidence="2">
    <location>
        <begin position="82"/>
        <end position="155"/>
    </location>
</feature>
<organism evidence="3 4">
    <name type="scientific">Plasmodium falciparum RAJ116</name>
    <dbReference type="NCBI Taxonomy" id="580058"/>
    <lineage>
        <taxon>Eukaryota</taxon>
        <taxon>Sar</taxon>
        <taxon>Alveolata</taxon>
        <taxon>Apicomplexa</taxon>
        <taxon>Aconoidasida</taxon>
        <taxon>Haemosporida</taxon>
        <taxon>Plasmodiidae</taxon>
        <taxon>Plasmodium</taxon>
        <taxon>Plasmodium (Laverania)</taxon>
    </lineage>
</organism>
<sequence>MKPDNTLNENVKELLFDKEGKSYTCTNNDLSLVNNTICESIKKRKSNRGEKRNYNNEKNDKNSLNNVIAENAYKIIKNGRLYKPTEPVNIFRSHNKFMLKEMMWMSIDYYEEKRWKKNVSKKFGYLMSNHFEEKKKNDKYFISSQISNDIKMFWFFMLNEIRPDLVPVDLDHKIKNKNHLKNDFLNSFRKNLQIEEYNLEMDDNNQYSFNQHDGINEESSVQNKSEKNSFSINTSIDDNWGLMNKMSHQNGKNNNHNDYNNKCEDNKNNDYNNNKCDDNKNNDYNNKCEDNKNNDYNNNKCDDNNNDDYNNKCDDNNHNDYNNKCDVNKLNNISIEHTNCINSNKYNLLNISTHKEINMIDNNTNDISTVCCENNNNNNNNNERNNHINKKIISLIEINEHINFSRPDNHLPNDVDNALLEDEQNNSNNNNYNNYNNDIFVNYMNAYNNGELFCNNTQRDNIKFPQYGTFKKIKNEFEDFRELKKKKKTDMLKNNKDGLLSNVDNINLDIIRKGNTEFKENKIVLNNENNVCYPNAKRNSIMDKDIYENEKDINNCENNILRGKQENIKNYEENKNDRNVL</sequence>
<dbReference type="PROSITE" id="PS51204">
    <property type="entry name" value="HSA"/>
    <property type="match status" value="1"/>
</dbReference>
<protein>
    <recommendedName>
        <fullName evidence="2">HSA domain-containing protein</fullName>
    </recommendedName>
</protein>
<evidence type="ECO:0000259" key="2">
    <source>
        <dbReference type="PROSITE" id="PS51204"/>
    </source>
</evidence>
<evidence type="ECO:0000313" key="4">
    <source>
        <dbReference type="Proteomes" id="UP000054566"/>
    </source>
</evidence>
<feature type="region of interest" description="Disordered" evidence="1">
    <location>
        <begin position="241"/>
        <end position="278"/>
    </location>
</feature>
<name>A0A0L0CSJ3_PLAFA</name>
<dbReference type="EMBL" id="GG663802">
    <property type="protein sequence ID" value="KNC35298.1"/>
    <property type="molecule type" value="Genomic_DNA"/>
</dbReference>
<feature type="compositionally biased region" description="Basic and acidic residues" evidence="1">
    <location>
        <begin position="259"/>
        <end position="268"/>
    </location>
</feature>
<gene>
    <name evidence="3" type="ORF">PFLG_00316</name>
</gene>
<reference evidence="4" key="2">
    <citation type="submission" date="2015-07" db="EMBL/GenBank/DDBJ databases">
        <title>The genome sequence of Plasmodium falciparum RAJ116.</title>
        <authorList>
            <consortium name="The Broad Institute Genome Sequencing Platform"/>
            <person name="Volkman S.K."/>
            <person name="Neafsey D.E."/>
            <person name="Dash A.P."/>
            <person name="Chitnis C.E."/>
            <person name="Hartl D.L."/>
            <person name="Young S.K."/>
            <person name="Kodira C.D."/>
            <person name="Zeng Q."/>
            <person name="Koehrsen M."/>
            <person name="Godfrey P."/>
            <person name="Alvarado L."/>
            <person name="Berlin A."/>
            <person name="Borenstein D."/>
            <person name="Chen Z."/>
            <person name="Engels R."/>
            <person name="Freedman E."/>
            <person name="Gellesch M."/>
            <person name="Goldberg J."/>
            <person name="Griggs A."/>
            <person name="Gujja S."/>
            <person name="Heiman D."/>
            <person name="Hepburn T."/>
            <person name="Howarth C."/>
            <person name="Jen D."/>
            <person name="Larson L."/>
            <person name="Lewis B."/>
            <person name="Mehta T."/>
            <person name="Park D."/>
            <person name="Pearson M."/>
            <person name="Roberts A."/>
            <person name="Saif S."/>
            <person name="Shea T."/>
            <person name="Shenoy N."/>
            <person name="Sisk P."/>
            <person name="Stolte C."/>
            <person name="Sykes S."/>
            <person name="Walk T."/>
            <person name="White J."/>
            <person name="Yandava C."/>
            <person name="Wirth D.F."/>
            <person name="Nusbaum C."/>
            <person name="Birren B."/>
        </authorList>
    </citation>
    <scope>NUCLEOTIDE SEQUENCE [LARGE SCALE GENOMIC DNA]</scope>
    <source>
        <strain evidence="4">RAJ116</strain>
    </source>
</reference>
<reference evidence="4" key="1">
    <citation type="submission" date="2015-07" db="EMBL/GenBank/DDBJ databases">
        <title>Annotation of Plasmodium falciparum RAJ116.</title>
        <authorList>
            <consortium name="The Broad Institute Genome Sequencing Platform"/>
            <person name="Volkman S.K."/>
            <person name="Neafsey D.E."/>
            <person name="Dash A.P."/>
            <person name="Chitnis C.E."/>
            <person name="Hartl D.L."/>
            <person name="Young S.K."/>
            <person name="Zeng Q."/>
            <person name="Koehrsen M."/>
            <person name="Alvarado L."/>
            <person name="Berlin A."/>
            <person name="Borenstein D."/>
            <person name="Chapman S.B."/>
            <person name="Chen Z."/>
            <person name="Engels R."/>
            <person name="Freedman E."/>
            <person name="Gellesch M."/>
            <person name="Goldberg J."/>
            <person name="Griggs A."/>
            <person name="Gujja S."/>
            <person name="Heilman E.R."/>
            <person name="Heiman D.I."/>
            <person name="Howarth C."/>
            <person name="Jen D."/>
            <person name="Larson L."/>
            <person name="Mehta T."/>
            <person name="Neiman D."/>
            <person name="Park D."/>
            <person name="Pearson M."/>
            <person name="Roberts A."/>
            <person name="Saif S."/>
            <person name="Shea T."/>
            <person name="Shenoy N."/>
            <person name="Sisk P."/>
            <person name="Stolte C."/>
            <person name="Sykes S."/>
            <person name="Walk T."/>
            <person name="White J."/>
            <person name="Yandava C."/>
            <person name="Haas B."/>
            <person name="Henn M.R."/>
            <person name="Nusbaum C."/>
            <person name="Birren B."/>
        </authorList>
    </citation>
    <scope>NUCLEOTIDE SEQUENCE [LARGE SCALE GENOMIC DNA]</scope>
    <source>
        <strain evidence="4">RAJ116</strain>
    </source>
</reference>
<dbReference type="InterPro" id="IPR014012">
    <property type="entry name" value="HSA_dom"/>
</dbReference>
<dbReference type="Proteomes" id="UP000054566">
    <property type="component" value="Unassembled WGS sequence"/>
</dbReference>